<name>A0A261Y146_9FUNG</name>
<feature type="domain" description="Tautomerase cis-CaaD-like" evidence="1">
    <location>
        <begin position="1"/>
        <end position="136"/>
    </location>
</feature>
<protein>
    <recommendedName>
        <fullName evidence="1">Tautomerase cis-CaaD-like domain-containing protein</fullName>
    </recommendedName>
</protein>
<comment type="caution">
    <text evidence="2">The sequence shown here is derived from an EMBL/GenBank/DDBJ whole genome shotgun (WGS) entry which is preliminary data.</text>
</comment>
<dbReference type="InterPro" id="IPR028116">
    <property type="entry name" value="Cis-CaaD-like"/>
</dbReference>
<dbReference type="EMBL" id="MVBO01000045">
    <property type="protein sequence ID" value="OZJ04313.1"/>
    <property type="molecule type" value="Genomic_DNA"/>
</dbReference>
<evidence type="ECO:0000313" key="2">
    <source>
        <dbReference type="EMBL" id="OZJ04313.1"/>
    </source>
</evidence>
<evidence type="ECO:0000259" key="1">
    <source>
        <dbReference type="Pfam" id="PF14832"/>
    </source>
</evidence>
<gene>
    <name evidence="2" type="ORF">BZG36_03169</name>
</gene>
<accession>A0A261Y146</accession>
<dbReference type="OrthoDB" id="2129288at2759"/>
<keyword evidence="3" id="KW-1185">Reference proteome</keyword>
<dbReference type="InterPro" id="IPR014347">
    <property type="entry name" value="Tautomerase/MIF_sf"/>
</dbReference>
<dbReference type="AlphaFoldDB" id="A0A261Y146"/>
<organism evidence="2 3">
    <name type="scientific">Bifiguratus adelaidae</name>
    <dbReference type="NCBI Taxonomy" id="1938954"/>
    <lineage>
        <taxon>Eukaryota</taxon>
        <taxon>Fungi</taxon>
        <taxon>Fungi incertae sedis</taxon>
        <taxon>Mucoromycota</taxon>
        <taxon>Mucoromycotina</taxon>
        <taxon>Endogonomycetes</taxon>
        <taxon>Endogonales</taxon>
        <taxon>Endogonales incertae sedis</taxon>
        <taxon>Bifiguratus</taxon>
    </lineage>
</organism>
<dbReference type="Proteomes" id="UP000242875">
    <property type="component" value="Unassembled WGS sequence"/>
</dbReference>
<reference evidence="2 3" key="1">
    <citation type="journal article" date="2017" name="Mycologia">
        <title>Bifiguratus adelaidae, gen. et sp. nov., a new member of Mucoromycotina in endophytic and soil-dwelling habitats.</title>
        <authorList>
            <person name="Torres-Cruz T.J."/>
            <person name="Billingsley Tobias T.L."/>
            <person name="Almatruk M."/>
            <person name="Hesse C."/>
            <person name="Kuske C.R."/>
            <person name="Desiro A."/>
            <person name="Benucci G.M."/>
            <person name="Bonito G."/>
            <person name="Stajich J.E."/>
            <person name="Dunlap C."/>
            <person name="Arnold A.E."/>
            <person name="Porras-Alfaro A."/>
        </authorList>
    </citation>
    <scope>NUCLEOTIDE SEQUENCE [LARGE SCALE GENOMIC DNA]</scope>
    <source>
        <strain evidence="2 3">AZ0501</strain>
    </source>
</reference>
<sequence length="150" mass="17506">MPLHRIYHPKGVFSEDDKRQISQRLTKMYTDVGLPPFYVVVVFLPSESEDLWVGGEKNDHFVRIVSQHLARTMPTDDVKVNAMDRIDEAFAPFVKDRGLEWELHIEEVERDLWRENGLVPPMPGTEAEKLWVKHNKPVPYEGMPRISNKL</sequence>
<proteinExistence type="predicted"/>
<evidence type="ECO:0000313" key="3">
    <source>
        <dbReference type="Proteomes" id="UP000242875"/>
    </source>
</evidence>
<dbReference type="Gene3D" id="3.30.429.10">
    <property type="entry name" value="Macrophage Migration Inhibitory Factor"/>
    <property type="match status" value="1"/>
</dbReference>
<dbReference type="Pfam" id="PF14832">
    <property type="entry name" value="Tautomerase_3"/>
    <property type="match status" value="1"/>
</dbReference>